<sequence>MGSYGEDEVPKSNSLQKHQTSIDLNGDKEVDDCPIEEVRLTVSITDDPSQPALTFRTWVLGIISCCLLAFMNQFFGYRQNQLYVGSISAQILVLPIGQLMAATLPTKQIRVPFTKWSFSLNPGPFNLKEHVLITIFASCGSSGVAALLGYGWAGLFRKYLVDSPYMWWPENLVQVSLFRALHEKEKRTRGGLTRLQFFLIVFVSSFAYYVVPGYLFPSLSALSFVCWIWKDSITAQKLGSGLQGLGIGSFGLDWSTVAGFLGSPLATPFFVIANTLVGFFLFLYVLIPIAYWCNVYEARRFPLFSTHTFDSTGQTYNITRVLNNKSFDFDQVGYDNYSKLYLSVMFAFVYGLCFAFLTASITHVALFDGKTIWKLWKRATTADKGQFGDVHTRLMKKNYEEVPQWWFQVILITSLALALYAFEGFDKQLQLPWWGLLLACGMAFFFTLPFGVIKATTNMAPGLNVISELIIGYMYPGKPLANVTFKIYSTFSMGQALGFLSDFKLGHYMKVPPKSMFIAQLAGTIVGSTFHFGTAWWLLTSIENICNPALLPQGSQWTCPGQDVFYNISIIWGVVGPLRMFTKHGVYPEMNWFFLIGLLAPVPVWLLSRKYPEKKWIKHIHMPMLLGGPLGMPYAKAVHYMSWAAVGIFFNFYIYRRFKQWWARHTYILSAALDAGVAFMGVFLFFTLQSHDITGPEWWGLANSDHCPLAKCPIAPDPCKIIKVVLCVFMSVQGASSRDKEVDDNPIEEVRLTVPITDDPSLPALTFRTWVLGIISCCLLAFVNQFFGYRQNHLHVGSISAQILVLPIGKLMAATLPSKQIQVPFTKWPFSLNPGPFNLKEHVLITIFASCGASGVSAVSVITIVKAFYHRSLNPMAATLLVQTTQLLGYGWAGLFRKYLVDSPYMWWPENLVQVSLFRALHEDEKRARGRLTRLQFFLIVFASSFAYYVVPGYLFPSLSALSFVCWIWKDSITAQKLGSGLQGLGIGSFGLDWSTVSGFLGSPLATPFFVIANILVGIFLFLYVLIPIAYWSNVYEAKRFPIFSAHTFDSSGQIYNITRILDEKAFDLDIVDYDKYSKLYLSVIFAFIYGLSFAFLMASISHVALFDGKTTTADNDQFGDVHTRLMKKNYEAVPQWWFHIVLILTLVLSFFSCEGFGKQLQLPWWGLLLACAMALFFTLPFGVIKATTNMGPSLNVISELVIGYVYPGKPLANMTFKIYSTISMTQALGFLSDFKLGHYMKVPPKSMFIAQLAGTIVASTVHFGTAWWLLTSVENICHTALLPEGSQWTCPSHDVAYNISIIWGVVGPLRMFTKHGIYPEMNWFFLIGLLAPVPVWLLSHKYPEKKWIKFIHMPMILGGPLSMPSAKAVHYMSWGAVGIFFNYYVYRRFKEWWARHTYILSAALDAGVAFMGVFLFLALQSRDINGLEWWGLENSDHCPLAKCPTAPVKVGRREMESHAEKELPEFKTMEKHQPSNDLNGDKEVDDNPIEEVRLTVPITDDPSLPTLTFRTWVLGITSCSLLAFVNQFFGYRQNALSVGSVSAQILVLPVGQLMAATLPSKQIKVPFTKWSFSLNPGPFNLKEHVLITIFASCGSNGVYAVGIITIVKAFYVRSLHPVAAMLLVQTTQMLGYGWAGLFRKYLVDSPYMWWPANLVQVSLFRALHENEKRIRGGLTRLQFFLIVSISSFAYYVVPGYLFPSLSAISFVCWIWKDSIMPQKIGSGLQGLGIGSFGLDWSTVAGFLGSPLATPFFVIANVLVGFFLFLYVLIPIAYWSNAYEAKRFPLFSAHTFDSTGQIYNITRILNEKAFDLNIVGYDNYSKLYLSVMFAFIYGLSFAYLMASISHVALFDGNMIWKMWKKTAAADTDQFRDVHTRLMKKNYETVPQWWFQSILILSVALSIYACEGFNKQLQLPWWGILLACAMAFLFTLPVGVIKATTNMVPGLNVITEFVIGYMLPGQPLANVTFKTYGTISMAQAIVFLSDFKLGHYMKVPPKSMFIVQLVGTIVSSTVYFGTAWWLLTSVNNICNTALLPEGSPWTCPNDDVFYNASIIWGVVGPLRMFTNYGIYPEMNWFFIIGLLAPVPVWLLSRKYPEKKWIKLIHMPMIFGGPLGMPSAKAVHYLSWGAVGIFFNYYVFRRFKEWWARHTYILSAALDAGVAFMAVLLYFTLQSHDINGPEWWGLSNSDHCPLAKCPLASGIEVKGCPVL</sequence>
<evidence type="ECO:0000313" key="12">
    <source>
        <dbReference type="Proteomes" id="UP000827721"/>
    </source>
</evidence>
<feature type="transmembrane region" description="Helical" evidence="10">
    <location>
        <begin position="1888"/>
        <end position="1905"/>
    </location>
</feature>
<evidence type="ECO:0000256" key="2">
    <source>
        <dbReference type="ARBA" id="ARBA00005484"/>
    </source>
</evidence>
<gene>
    <name evidence="11" type="ORF">JRO89_XS15G0184800</name>
</gene>
<reference evidence="11 12" key="1">
    <citation type="submission" date="2021-02" db="EMBL/GenBank/DDBJ databases">
        <title>Plant Genome Project.</title>
        <authorList>
            <person name="Zhang R.-G."/>
        </authorList>
    </citation>
    <scope>NUCLEOTIDE SEQUENCE [LARGE SCALE GENOMIC DNA]</scope>
    <source>
        <tissue evidence="11">Leaves</tissue>
    </source>
</reference>
<accession>A0ABQ8H2X0</accession>
<evidence type="ECO:0000256" key="10">
    <source>
        <dbReference type="SAM" id="Phobius"/>
    </source>
</evidence>
<name>A0ABQ8H2X0_9ROSI</name>
<evidence type="ECO:0000313" key="11">
    <source>
        <dbReference type="EMBL" id="KAH7544558.1"/>
    </source>
</evidence>
<keyword evidence="4 10" id="KW-0812">Transmembrane</keyword>
<evidence type="ECO:0000256" key="5">
    <source>
        <dbReference type="ARBA" id="ARBA00022856"/>
    </source>
</evidence>
<dbReference type="Proteomes" id="UP000827721">
    <property type="component" value="Unassembled WGS sequence"/>
</dbReference>
<keyword evidence="3" id="KW-0813">Transport</keyword>
<dbReference type="NCBIfam" id="TIGR00728">
    <property type="entry name" value="OPT_sfam"/>
    <property type="match status" value="3"/>
</dbReference>
<feature type="transmembrane region" description="Helical" evidence="10">
    <location>
        <begin position="517"/>
        <end position="539"/>
    </location>
</feature>
<feature type="transmembrane region" description="Helical" evidence="10">
    <location>
        <begin position="1537"/>
        <end position="1559"/>
    </location>
</feature>
<feature type="transmembrane region" description="Helical" evidence="10">
    <location>
        <begin position="1510"/>
        <end position="1530"/>
    </location>
</feature>
<feature type="transmembrane region" description="Helical" evidence="10">
    <location>
        <begin position="1823"/>
        <end position="1849"/>
    </location>
</feature>
<evidence type="ECO:0000256" key="3">
    <source>
        <dbReference type="ARBA" id="ARBA00022448"/>
    </source>
</evidence>
<evidence type="ECO:0000256" key="6">
    <source>
        <dbReference type="ARBA" id="ARBA00022927"/>
    </source>
</evidence>
<keyword evidence="7 10" id="KW-1133">Transmembrane helix</keyword>
<feature type="transmembrane region" description="Helical" evidence="10">
    <location>
        <begin position="434"/>
        <end position="453"/>
    </location>
</feature>
<feature type="transmembrane region" description="Helical" evidence="10">
    <location>
        <begin position="767"/>
        <end position="787"/>
    </location>
</feature>
<feature type="transmembrane region" description="Helical" evidence="10">
    <location>
        <begin position="1917"/>
        <end position="1936"/>
    </location>
</feature>
<feature type="transmembrane region" description="Helical" evidence="10">
    <location>
        <begin position="340"/>
        <end position="366"/>
    </location>
</feature>
<comment type="caution">
    <text evidence="11">The sequence shown here is derived from an EMBL/GenBank/DDBJ whole genome shotgun (WGS) entry which is preliminary data.</text>
</comment>
<feature type="transmembrane region" description="Helical" evidence="10">
    <location>
        <begin position="2073"/>
        <end position="2090"/>
    </location>
</feature>
<feature type="transmembrane region" description="Helical" evidence="10">
    <location>
        <begin position="1586"/>
        <end position="1612"/>
    </location>
</feature>
<feature type="transmembrane region" description="Helical" evidence="10">
    <location>
        <begin position="1619"/>
        <end position="1636"/>
    </location>
</feature>
<feature type="transmembrane region" description="Helical" evidence="10">
    <location>
        <begin position="55"/>
        <end position="75"/>
    </location>
</feature>
<feature type="compositionally biased region" description="Polar residues" evidence="9">
    <location>
        <begin position="11"/>
        <end position="23"/>
    </location>
</feature>
<feature type="transmembrane region" description="Helical" evidence="10">
    <location>
        <begin position="1165"/>
        <end position="1185"/>
    </location>
</feature>
<feature type="transmembrane region" description="Helical" evidence="10">
    <location>
        <begin position="269"/>
        <end position="293"/>
    </location>
</feature>
<organism evidence="11 12">
    <name type="scientific">Xanthoceras sorbifolium</name>
    <dbReference type="NCBI Taxonomy" id="99658"/>
    <lineage>
        <taxon>Eukaryota</taxon>
        <taxon>Viridiplantae</taxon>
        <taxon>Streptophyta</taxon>
        <taxon>Embryophyta</taxon>
        <taxon>Tracheophyta</taxon>
        <taxon>Spermatophyta</taxon>
        <taxon>Magnoliopsida</taxon>
        <taxon>eudicotyledons</taxon>
        <taxon>Gunneridae</taxon>
        <taxon>Pentapetalae</taxon>
        <taxon>rosids</taxon>
        <taxon>malvids</taxon>
        <taxon>Sapindales</taxon>
        <taxon>Sapindaceae</taxon>
        <taxon>Xanthoceroideae</taxon>
        <taxon>Xanthoceras</taxon>
    </lineage>
</organism>
<feature type="transmembrane region" description="Helical" evidence="10">
    <location>
        <begin position="82"/>
        <end position="104"/>
    </location>
</feature>
<feature type="transmembrane region" description="Helical" evidence="10">
    <location>
        <begin position="590"/>
        <end position="608"/>
    </location>
</feature>
<evidence type="ECO:0000256" key="4">
    <source>
        <dbReference type="ARBA" id="ARBA00022692"/>
    </source>
</evidence>
<proteinExistence type="inferred from homology"/>
<keyword evidence="12" id="KW-1185">Reference proteome</keyword>
<feature type="transmembrane region" description="Helical" evidence="10">
    <location>
        <begin position="1322"/>
        <end position="1340"/>
    </location>
</feature>
<dbReference type="InterPro" id="IPR004648">
    <property type="entry name" value="Oligpept_transpt"/>
</dbReference>
<dbReference type="Pfam" id="PF03169">
    <property type="entry name" value="OPT"/>
    <property type="match status" value="4"/>
</dbReference>
<feature type="transmembrane region" description="Helical" evidence="10">
    <location>
        <begin position="667"/>
        <end position="688"/>
    </location>
</feature>
<dbReference type="InterPro" id="IPR004813">
    <property type="entry name" value="OPT"/>
</dbReference>
<keyword evidence="6" id="KW-0653">Protein transport</keyword>
<feature type="transmembrane region" description="Helical" evidence="10">
    <location>
        <begin position="2150"/>
        <end position="2171"/>
    </location>
</feature>
<evidence type="ECO:0008006" key="13">
    <source>
        <dbReference type="Google" id="ProtNLM"/>
    </source>
</evidence>
<feature type="transmembrane region" description="Helical" evidence="10">
    <location>
        <begin position="1249"/>
        <end position="1271"/>
    </location>
</feature>
<feature type="transmembrane region" description="Helical" evidence="10">
    <location>
        <begin position="1080"/>
        <end position="1101"/>
    </location>
</feature>
<dbReference type="NCBIfam" id="TIGR00727">
    <property type="entry name" value="ISP4_OPT"/>
    <property type="match status" value="3"/>
</dbReference>
<feature type="transmembrane region" description="Helical" evidence="10">
    <location>
        <begin position="843"/>
        <end position="869"/>
    </location>
</feature>
<feature type="transmembrane region" description="Helical" evidence="10">
    <location>
        <begin position="637"/>
        <end position="655"/>
    </location>
</feature>
<feature type="transmembrane region" description="Helical" evidence="10">
    <location>
        <begin position="935"/>
        <end position="955"/>
    </location>
</feature>
<feature type="transmembrane region" description="Helical" evidence="10">
    <location>
        <begin position="2121"/>
        <end position="2138"/>
    </location>
</feature>
<evidence type="ECO:0000256" key="8">
    <source>
        <dbReference type="ARBA" id="ARBA00023136"/>
    </source>
</evidence>
<feature type="transmembrane region" description="Helical" evidence="10">
    <location>
        <begin position="195"/>
        <end position="215"/>
    </location>
</feature>
<feature type="transmembrane region" description="Helical" evidence="10">
    <location>
        <begin position="1369"/>
        <end position="1387"/>
    </location>
</feature>
<evidence type="ECO:0000256" key="1">
    <source>
        <dbReference type="ARBA" id="ARBA00004141"/>
    </source>
</evidence>
<feature type="transmembrane region" description="Helical" evidence="10">
    <location>
        <begin position="1399"/>
        <end position="1420"/>
    </location>
</feature>
<keyword evidence="5" id="KW-0571">Peptide transport</keyword>
<protein>
    <recommendedName>
        <fullName evidence="13">Oligopeptide transporter</fullName>
    </recommendedName>
</protein>
<comment type="subcellular location">
    <subcellularLocation>
        <location evidence="1">Membrane</location>
        <topology evidence="1">Multi-pass membrane protein</topology>
    </subcellularLocation>
</comment>
<feature type="region of interest" description="Disordered" evidence="9">
    <location>
        <begin position="1"/>
        <end position="29"/>
    </location>
</feature>
<feature type="transmembrane region" description="Helical" evidence="10">
    <location>
        <begin position="794"/>
        <end position="816"/>
    </location>
</feature>
<evidence type="ECO:0000256" key="7">
    <source>
        <dbReference type="ARBA" id="ARBA00022989"/>
    </source>
</evidence>
<evidence type="ECO:0000256" key="9">
    <source>
        <dbReference type="SAM" id="MobiDB-lite"/>
    </source>
</evidence>
<dbReference type="EMBL" id="JAFEMO010000015">
    <property type="protein sequence ID" value="KAH7544558.1"/>
    <property type="molecule type" value="Genomic_DNA"/>
</dbReference>
<keyword evidence="8 10" id="KW-0472">Membrane</keyword>
<feature type="transmembrane region" description="Helical" evidence="10">
    <location>
        <begin position="2000"/>
        <end position="2022"/>
    </location>
</feature>
<dbReference type="PANTHER" id="PTHR22601">
    <property type="entry name" value="ISP4 LIKE PROTEIN"/>
    <property type="match status" value="1"/>
</dbReference>
<feature type="transmembrane region" description="Helical" evidence="10">
    <location>
        <begin position="405"/>
        <end position="422"/>
    </location>
</feature>
<feature type="transmembrane region" description="Helical" evidence="10">
    <location>
        <begin position="1752"/>
        <end position="1775"/>
    </location>
</feature>
<feature type="transmembrane region" description="Helical" evidence="10">
    <location>
        <begin position="131"/>
        <end position="156"/>
    </location>
</feature>
<feature type="transmembrane region" description="Helical" evidence="10">
    <location>
        <begin position="1137"/>
        <end position="1158"/>
    </location>
</feature>
<feature type="transmembrane region" description="Helical" evidence="10">
    <location>
        <begin position="1009"/>
        <end position="1032"/>
    </location>
</feature>
<comment type="similarity">
    <text evidence="2">Belongs to the oligopeptide OPT transporter (TC 2.A.67.1) family.</text>
</comment>